<dbReference type="InterPro" id="IPR038336">
    <property type="entry name" value="NET_sf"/>
</dbReference>
<dbReference type="PANTHER" id="PTHR45926">
    <property type="entry name" value="OSJNBA0053K19.4 PROTEIN"/>
    <property type="match status" value="1"/>
</dbReference>
<dbReference type="InterPro" id="IPR036427">
    <property type="entry name" value="Bromodomain-like_sf"/>
</dbReference>
<keyword evidence="3" id="KW-0804">Transcription</keyword>
<evidence type="ECO:0000256" key="4">
    <source>
        <dbReference type="PROSITE-ProRule" id="PRU00035"/>
    </source>
</evidence>
<accession>A0A699IT69</accession>
<organism evidence="7">
    <name type="scientific">Tanacetum cinerariifolium</name>
    <name type="common">Dalmatian daisy</name>
    <name type="synonym">Chrysanthemum cinerariifolium</name>
    <dbReference type="NCBI Taxonomy" id="118510"/>
    <lineage>
        <taxon>Eukaryota</taxon>
        <taxon>Viridiplantae</taxon>
        <taxon>Streptophyta</taxon>
        <taxon>Embryophyta</taxon>
        <taxon>Tracheophyta</taxon>
        <taxon>Spermatophyta</taxon>
        <taxon>Magnoliopsida</taxon>
        <taxon>eudicotyledons</taxon>
        <taxon>Gunneridae</taxon>
        <taxon>Pentapetalae</taxon>
        <taxon>asterids</taxon>
        <taxon>campanulids</taxon>
        <taxon>Asterales</taxon>
        <taxon>Asteraceae</taxon>
        <taxon>Asteroideae</taxon>
        <taxon>Anthemideae</taxon>
        <taxon>Anthemidinae</taxon>
        <taxon>Tanacetum</taxon>
    </lineage>
</organism>
<evidence type="ECO:0000256" key="3">
    <source>
        <dbReference type="ARBA" id="ARBA00023163"/>
    </source>
</evidence>
<dbReference type="Gene3D" id="1.20.1270.220">
    <property type="match status" value="1"/>
</dbReference>
<dbReference type="PROSITE" id="PS50014">
    <property type="entry name" value="BROMODOMAIN_2"/>
    <property type="match status" value="1"/>
</dbReference>
<keyword evidence="2 4" id="KW-0103">Bromodomain</keyword>
<name>A0A699IT69_TANCI</name>
<evidence type="ECO:0000259" key="6">
    <source>
        <dbReference type="PROSITE" id="PS51525"/>
    </source>
</evidence>
<dbReference type="Pfam" id="PF00439">
    <property type="entry name" value="Bromodomain"/>
    <property type="match status" value="1"/>
</dbReference>
<sequence length="214" mass="24908">MQPVDVVGLGLHDYYEVIKKPMDFSTIKNKMDAKDDDVHVMTKTLMVKLEEKWLQLLPKVIEEDERRKKEDAEAQLDMQLAHEVDHAKMTRELSLELNEVDLHIKKLKEVVLSNCRKISFEEKLTLVKILTKLSPDDLQKALLIVAQNSPNFEATCNEVELDMDTQSESILWKLKFFLKDIIEVQRKNSPNIQIIANNKISENNLKKKKSETCY</sequence>
<dbReference type="EMBL" id="BKCJ010331090">
    <property type="protein sequence ID" value="GEZ84266.1"/>
    <property type="molecule type" value="Genomic_DNA"/>
</dbReference>
<protein>
    <submittedName>
        <fullName evidence="7">Transcription factor GTE6</fullName>
    </submittedName>
</protein>
<dbReference type="AlphaFoldDB" id="A0A699IT69"/>
<comment type="caution">
    <text evidence="7">The sequence shown here is derived from an EMBL/GenBank/DDBJ whole genome shotgun (WGS) entry which is preliminary data.</text>
</comment>
<feature type="domain" description="Bromo" evidence="5">
    <location>
        <begin position="1"/>
        <end position="32"/>
    </location>
</feature>
<dbReference type="SUPFAM" id="SSF47370">
    <property type="entry name" value="Bromodomain"/>
    <property type="match status" value="1"/>
</dbReference>
<dbReference type="PROSITE" id="PS51525">
    <property type="entry name" value="NET"/>
    <property type="match status" value="1"/>
</dbReference>
<reference evidence="7" key="1">
    <citation type="journal article" date="2019" name="Sci. Rep.">
        <title>Draft genome of Tanacetum cinerariifolium, the natural source of mosquito coil.</title>
        <authorList>
            <person name="Yamashiro T."/>
            <person name="Shiraishi A."/>
            <person name="Satake H."/>
            <person name="Nakayama K."/>
        </authorList>
    </citation>
    <scope>NUCLEOTIDE SEQUENCE</scope>
</reference>
<gene>
    <name evidence="7" type="ORF">Tci_556239</name>
</gene>
<evidence type="ECO:0000259" key="5">
    <source>
        <dbReference type="PROSITE" id="PS50014"/>
    </source>
</evidence>
<feature type="domain" description="NET" evidence="6">
    <location>
        <begin position="108"/>
        <end position="189"/>
    </location>
</feature>
<dbReference type="InterPro" id="IPR027353">
    <property type="entry name" value="NET_dom"/>
</dbReference>
<evidence type="ECO:0000256" key="1">
    <source>
        <dbReference type="ARBA" id="ARBA00023015"/>
    </source>
</evidence>
<evidence type="ECO:0000313" key="7">
    <source>
        <dbReference type="EMBL" id="GEZ84266.1"/>
    </source>
</evidence>
<proteinExistence type="predicted"/>
<dbReference type="Pfam" id="PF17035">
    <property type="entry name" value="BET"/>
    <property type="match status" value="1"/>
</dbReference>
<dbReference type="InterPro" id="IPR001487">
    <property type="entry name" value="Bromodomain"/>
</dbReference>
<keyword evidence="1" id="KW-0805">Transcription regulation</keyword>
<evidence type="ECO:0000256" key="2">
    <source>
        <dbReference type="ARBA" id="ARBA00023117"/>
    </source>
</evidence>
<dbReference type="Gene3D" id="1.20.920.10">
    <property type="entry name" value="Bromodomain-like"/>
    <property type="match status" value="1"/>
</dbReference>